<dbReference type="GO" id="GO:0006241">
    <property type="term" value="P:CTP biosynthetic process"/>
    <property type="evidence" value="ECO:0007669"/>
    <property type="project" value="InterPro"/>
</dbReference>
<dbReference type="PROSITE" id="PS51374">
    <property type="entry name" value="NDPK_LIKE"/>
    <property type="match status" value="1"/>
</dbReference>
<protein>
    <recommendedName>
        <fullName evidence="2">Nucleoside diphosphate kinase</fullName>
    </recommendedName>
</protein>
<dbReference type="Gene3D" id="3.30.70.141">
    <property type="entry name" value="Nucleoside diphosphate kinase-like domain"/>
    <property type="match status" value="1"/>
</dbReference>
<comment type="similarity">
    <text evidence="1 7 8">Belongs to the NDK family.</text>
</comment>
<dbReference type="Proteomes" id="UP000269793">
    <property type="component" value="Chromosome VIII"/>
</dbReference>
<dbReference type="InterPro" id="IPR034907">
    <property type="entry name" value="NDK-like_dom"/>
</dbReference>
<gene>
    <name evidence="10" type="primary">nme6</name>
    <name evidence="10" type="ORF">DNF11_3943</name>
</gene>
<keyword evidence="4" id="KW-0547">Nucleotide-binding</keyword>
<keyword evidence="11" id="KW-1185">Reference proteome</keyword>
<name>A0A3G2SA41_MALR7</name>
<dbReference type="GO" id="GO:0004550">
    <property type="term" value="F:nucleoside diphosphate kinase activity"/>
    <property type="evidence" value="ECO:0007669"/>
    <property type="project" value="InterPro"/>
</dbReference>
<keyword evidence="6" id="KW-0067">ATP-binding</keyword>
<reference evidence="10 11" key="1">
    <citation type="submission" date="2018-10" db="EMBL/GenBank/DDBJ databases">
        <title>Complete genome sequence of Malassezia restricta CBS 7877.</title>
        <authorList>
            <person name="Morand S.C."/>
            <person name="Bertignac M."/>
            <person name="Iltis A."/>
            <person name="Kolder I."/>
            <person name="Pirovano W."/>
            <person name="Jourdain R."/>
            <person name="Clavaud C."/>
        </authorList>
    </citation>
    <scope>NUCLEOTIDE SEQUENCE [LARGE SCALE GENOMIC DNA]</scope>
    <source>
        <strain evidence="10 11">CBS 7877</strain>
    </source>
</reference>
<evidence type="ECO:0000256" key="1">
    <source>
        <dbReference type="ARBA" id="ARBA00008142"/>
    </source>
</evidence>
<dbReference type="InterPro" id="IPR001564">
    <property type="entry name" value="Nucleoside_diP_kinase"/>
</dbReference>
<dbReference type="SMART" id="SM00562">
    <property type="entry name" value="NDK"/>
    <property type="match status" value="1"/>
</dbReference>
<dbReference type="PANTHER" id="PTHR46161:SF3">
    <property type="entry name" value="NUCLEOSIDE DIPHOSPHATE KINASE DDB_G0292928-RELATED"/>
    <property type="match status" value="1"/>
</dbReference>
<proteinExistence type="inferred from homology"/>
<evidence type="ECO:0000313" key="10">
    <source>
        <dbReference type="EMBL" id="AYO44893.1"/>
    </source>
</evidence>
<accession>A0A3G2SA41</accession>
<evidence type="ECO:0000256" key="2">
    <source>
        <dbReference type="ARBA" id="ARBA00017632"/>
    </source>
</evidence>
<evidence type="ECO:0000256" key="6">
    <source>
        <dbReference type="ARBA" id="ARBA00022840"/>
    </source>
</evidence>
<dbReference type="Pfam" id="PF00334">
    <property type="entry name" value="NDK"/>
    <property type="match status" value="1"/>
</dbReference>
<dbReference type="PANTHER" id="PTHR46161">
    <property type="entry name" value="NUCLEOSIDE DIPHOSPHATE KINASE"/>
    <property type="match status" value="1"/>
</dbReference>
<dbReference type="AlphaFoldDB" id="A0A3G2SA41"/>
<evidence type="ECO:0000256" key="5">
    <source>
        <dbReference type="ARBA" id="ARBA00022777"/>
    </source>
</evidence>
<evidence type="ECO:0000313" key="11">
    <source>
        <dbReference type="Proteomes" id="UP000269793"/>
    </source>
</evidence>
<keyword evidence="3 10" id="KW-0808">Transferase</keyword>
<sequence>MELTLALIKPTVCAFPPHILHAVRRIQAHPSLAIARSTSFHWTPDAAAAFYAEHQGKFYYERLILGMTSGRAIGLALAGPHAIRDWRQLIGPTKAYRTAWEQPECLRAQLGLGDTRNGFHGSDSTASAMKELGLVFPEWDAAAWLQSCT</sequence>
<keyword evidence="5 10" id="KW-0418">Kinase</keyword>
<dbReference type="PRINTS" id="PR01243">
    <property type="entry name" value="NUCDPKINASE"/>
</dbReference>
<dbReference type="EMBL" id="CP033155">
    <property type="protein sequence ID" value="AYO44893.1"/>
    <property type="molecule type" value="Genomic_DNA"/>
</dbReference>
<evidence type="ECO:0000259" key="9">
    <source>
        <dbReference type="SMART" id="SM00562"/>
    </source>
</evidence>
<dbReference type="GO" id="GO:0006183">
    <property type="term" value="P:GTP biosynthetic process"/>
    <property type="evidence" value="ECO:0007669"/>
    <property type="project" value="InterPro"/>
</dbReference>
<comment type="caution">
    <text evidence="7">Lacks conserved residue(s) required for the propagation of feature annotation.</text>
</comment>
<evidence type="ECO:0000256" key="4">
    <source>
        <dbReference type="ARBA" id="ARBA00022741"/>
    </source>
</evidence>
<dbReference type="GO" id="GO:0006228">
    <property type="term" value="P:UTP biosynthetic process"/>
    <property type="evidence" value="ECO:0007669"/>
    <property type="project" value="InterPro"/>
</dbReference>
<organism evidence="10 11">
    <name type="scientific">Malassezia restricta (strain ATCC 96810 / NBRC 103918 / CBS 7877)</name>
    <name type="common">Seborrheic dermatitis infection agent</name>
    <dbReference type="NCBI Taxonomy" id="425264"/>
    <lineage>
        <taxon>Eukaryota</taxon>
        <taxon>Fungi</taxon>
        <taxon>Dikarya</taxon>
        <taxon>Basidiomycota</taxon>
        <taxon>Ustilaginomycotina</taxon>
        <taxon>Malasseziomycetes</taxon>
        <taxon>Malasseziales</taxon>
        <taxon>Malasseziaceae</taxon>
        <taxon>Malassezia</taxon>
    </lineage>
</organism>
<evidence type="ECO:0000256" key="3">
    <source>
        <dbReference type="ARBA" id="ARBA00022679"/>
    </source>
</evidence>
<feature type="domain" description="Nucleoside diphosphate kinase-like" evidence="9">
    <location>
        <begin position="1"/>
        <end position="143"/>
    </location>
</feature>
<dbReference type="InterPro" id="IPR036850">
    <property type="entry name" value="NDK-like_dom_sf"/>
</dbReference>
<dbReference type="SUPFAM" id="SSF54919">
    <property type="entry name" value="Nucleoside diphosphate kinase, NDK"/>
    <property type="match status" value="1"/>
</dbReference>
<evidence type="ECO:0000256" key="7">
    <source>
        <dbReference type="PROSITE-ProRule" id="PRU00706"/>
    </source>
</evidence>
<evidence type="ECO:0000256" key="8">
    <source>
        <dbReference type="RuleBase" id="RU004011"/>
    </source>
</evidence>
<dbReference type="STRING" id="425264.A0A3G2SA41"/>
<dbReference type="OrthoDB" id="2162449at2759"/>
<dbReference type="VEuPathDB" id="FungiDB:DNF11_3943"/>
<dbReference type="GO" id="GO:0005524">
    <property type="term" value="F:ATP binding"/>
    <property type="evidence" value="ECO:0007669"/>
    <property type="project" value="UniProtKB-KW"/>
</dbReference>